<name>A0A4P9ZBG8_9ASCO</name>
<evidence type="ECO:0000256" key="3">
    <source>
        <dbReference type="ARBA" id="ARBA00022723"/>
    </source>
</evidence>
<feature type="non-terminal residue" evidence="7">
    <location>
        <position position="173"/>
    </location>
</feature>
<dbReference type="PANTHER" id="PTHR46212:SF3">
    <property type="entry name" value="GH27120P"/>
    <property type="match status" value="1"/>
</dbReference>
<dbReference type="Gene3D" id="1.10.238.10">
    <property type="entry name" value="EF-hand"/>
    <property type="match status" value="1"/>
</dbReference>
<keyword evidence="2" id="KW-0963">Cytoplasm</keyword>
<dbReference type="Proteomes" id="UP000268321">
    <property type="component" value="Unassembled WGS sequence"/>
</dbReference>
<sequence>EIRATFERVDTNRSGRISQRELSSALVNFDNSGFLDSAVQLMIKLFSTPGSSPGLNFDQFVSLWKYLTAYKKLFVAADADKSGDISFGKFQMILEQIGYKLNVDVVLLLFLKFVNRDPDHVTSAVGKLKFDAFIELSVYIRKLTDIFKQYDKDFSGVATIKYLDFLMEISNLS</sequence>
<evidence type="ECO:0000256" key="5">
    <source>
        <dbReference type="ARBA" id="ARBA00022837"/>
    </source>
</evidence>
<evidence type="ECO:0000313" key="8">
    <source>
        <dbReference type="Proteomes" id="UP000268321"/>
    </source>
</evidence>
<feature type="domain" description="EF-hand" evidence="6">
    <location>
        <begin position="1"/>
        <end position="32"/>
    </location>
</feature>
<dbReference type="EMBL" id="ML004464">
    <property type="protein sequence ID" value="RKP30184.1"/>
    <property type="molecule type" value="Genomic_DNA"/>
</dbReference>
<reference evidence="8" key="1">
    <citation type="journal article" date="2018" name="Nat. Microbiol.">
        <title>Leveraging single-cell genomics to expand the fungal tree of life.</title>
        <authorList>
            <person name="Ahrendt S.R."/>
            <person name="Quandt C.A."/>
            <person name="Ciobanu D."/>
            <person name="Clum A."/>
            <person name="Salamov A."/>
            <person name="Andreopoulos B."/>
            <person name="Cheng J.F."/>
            <person name="Woyke T."/>
            <person name="Pelin A."/>
            <person name="Henrissat B."/>
            <person name="Reynolds N.K."/>
            <person name="Benny G.L."/>
            <person name="Smith M.E."/>
            <person name="James T.Y."/>
            <person name="Grigoriev I.V."/>
        </authorList>
    </citation>
    <scope>NUCLEOTIDE SEQUENCE [LARGE SCALE GENOMIC DNA]</scope>
    <source>
        <strain evidence="8">Baker2002</strain>
    </source>
</reference>
<organism evidence="7 8">
    <name type="scientific">Metschnikowia bicuspidata</name>
    <dbReference type="NCBI Taxonomy" id="27322"/>
    <lineage>
        <taxon>Eukaryota</taxon>
        <taxon>Fungi</taxon>
        <taxon>Dikarya</taxon>
        <taxon>Ascomycota</taxon>
        <taxon>Saccharomycotina</taxon>
        <taxon>Pichiomycetes</taxon>
        <taxon>Metschnikowiaceae</taxon>
        <taxon>Metschnikowia</taxon>
    </lineage>
</organism>
<dbReference type="PROSITE" id="PS50222">
    <property type="entry name" value="EF_HAND_2"/>
    <property type="match status" value="2"/>
</dbReference>
<dbReference type="InterPro" id="IPR018247">
    <property type="entry name" value="EF_Hand_1_Ca_BS"/>
</dbReference>
<evidence type="ECO:0000256" key="1">
    <source>
        <dbReference type="ARBA" id="ARBA00004496"/>
    </source>
</evidence>
<dbReference type="GO" id="GO:0048306">
    <property type="term" value="F:calcium-dependent protein binding"/>
    <property type="evidence" value="ECO:0007669"/>
    <property type="project" value="UniProtKB-ARBA"/>
</dbReference>
<dbReference type="Pfam" id="PF13202">
    <property type="entry name" value="EF-hand_5"/>
    <property type="match status" value="1"/>
</dbReference>
<gene>
    <name evidence="7" type="ORF">METBISCDRAFT_6575</name>
</gene>
<protein>
    <submittedName>
        <fullName evidence="7">EF-hand</fullName>
    </submittedName>
</protein>
<dbReference type="GO" id="GO:0005737">
    <property type="term" value="C:cytoplasm"/>
    <property type="evidence" value="ECO:0007669"/>
    <property type="project" value="UniProtKB-SubCell"/>
</dbReference>
<dbReference type="OrthoDB" id="186625at2759"/>
<dbReference type="AlphaFoldDB" id="A0A4P9ZBG8"/>
<dbReference type="InterPro" id="IPR051426">
    <property type="entry name" value="Peflin/Sorcin_CaBP"/>
</dbReference>
<keyword evidence="4" id="KW-0677">Repeat</keyword>
<dbReference type="SMART" id="SM00054">
    <property type="entry name" value="EFh"/>
    <property type="match status" value="3"/>
</dbReference>
<dbReference type="InterPro" id="IPR011992">
    <property type="entry name" value="EF-hand-dom_pair"/>
</dbReference>
<accession>A0A4P9ZBG8</accession>
<dbReference type="PROSITE" id="PS00018">
    <property type="entry name" value="EF_HAND_1"/>
    <property type="match status" value="1"/>
</dbReference>
<comment type="subcellular location">
    <subcellularLocation>
        <location evidence="1">Cytoplasm</location>
    </subcellularLocation>
</comment>
<dbReference type="InterPro" id="IPR002048">
    <property type="entry name" value="EF_hand_dom"/>
</dbReference>
<proteinExistence type="predicted"/>
<dbReference type="PANTHER" id="PTHR46212">
    <property type="entry name" value="PEFLIN"/>
    <property type="match status" value="1"/>
</dbReference>
<evidence type="ECO:0000256" key="2">
    <source>
        <dbReference type="ARBA" id="ARBA00022490"/>
    </source>
</evidence>
<dbReference type="GO" id="GO:0005509">
    <property type="term" value="F:calcium ion binding"/>
    <property type="evidence" value="ECO:0007669"/>
    <property type="project" value="InterPro"/>
</dbReference>
<keyword evidence="3" id="KW-0479">Metal-binding</keyword>
<evidence type="ECO:0000313" key="7">
    <source>
        <dbReference type="EMBL" id="RKP30184.1"/>
    </source>
</evidence>
<evidence type="ECO:0000256" key="4">
    <source>
        <dbReference type="ARBA" id="ARBA00022737"/>
    </source>
</evidence>
<dbReference type="SUPFAM" id="SSF47473">
    <property type="entry name" value="EF-hand"/>
    <property type="match status" value="1"/>
</dbReference>
<keyword evidence="5" id="KW-0106">Calcium</keyword>
<feature type="non-terminal residue" evidence="7">
    <location>
        <position position="1"/>
    </location>
</feature>
<evidence type="ECO:0000259" key="6">
    <source>
        <dbReference type="PROSITE" id="PS50222"/>
    </source>
</evidence>
<feature type="domain" description="EF-hand" evidence="6">
    <location>
        <begin position="65"/>
        <end position="100"/>
    </location>
</feature>
<keyword evidence="8" id="KW-1185">Reference proteome</keyword>